<name>W7ML75_GIBM7</name>
<dbReference type="GeneID" id="30065882"/>
<feature type="compositionally biased region" description="Low complexity" evidence="1">
    <location>
        <begin position="19"/>
        <end position="29"/>
    </location>
</feature>
<sequence>MDSKGQHQPEVSMPHDANSSPSFPPSLSSAGRKLQGRMQSGKPTASWKWGLTGAATASLATPNGTVPCLLSRRVFRVYVQDDGLSSSIQHAIGTVRDDTEYSMPMGNA</sequence>
<proteinExistence type="predicted"/>
<dbReference type="KEGG" id="fvr:FVEG_08124"/>
<gene>
    <name evidence="2" type="ORF">FVEG_08124</name>
</gene>
<evidence type="ECO:0000313" key="3">
    <source>
        <dbReference type="Proteomes" id="UP000009096"/>
    </source>
</evidence>
<protein>
    <submittedName>
        <fullName evidence="2">Uncharacterized protein</fullName>
    </submittedName>
</protein>
<dbReference type="Proteomes" id="UP000009096">
    <property type="component" value="Chromosome 3"/>
</dbReference>
<dbReference type="AlphaFoldDB" id="W7ML75"/>
<organism evidence="2 3">
    <name type="scientific">Gibberella moniliformis (strain M3125 / FGSC 7600)</name>
    <name type="common">Maize ear and stalk rot fungus</name>
    <name type="synonym">Fusarium verticillioides</name>
    <dbReference type="NCBI Taxonomy" id="334819"/>
    <lineage>
        <taxon>Eukaryota</taxon>
        <taxon>Fungi</taxon>
        <taxon>Dikarya</taxon>
        <taxon>Ascomycota</taxon>
        <taxon>Pezizomycotina</taxon>
        <taxon>Sordariomycetes</taxon>
        <taxon>Hypocreomycetidae</taxon>
        <taxon>Hypocreales</taxon>
        <taxon>Nectriaceae</taxon>
        <taxon>Fusarium</taxon>
        <taxon>Fusarium fujikuroi species complex</taxon>
    </lineage>
</organism>
<dbReference type="VEuPathDB" id="FungiDB:FVEG_08124"/>
<keyword evidence="3" id="KW-1185">Reference proteome</keyword>
<feature type="region of interest" description="Disordered" evidence="1">
    <location>
        <begin position="1"/>
        <end position="47"/>
    </location>
</feature>
<evidence type="ECO:0000313" key="2">
    <source>
        <dbReference type="EMBL" id="EWG48305.1"/>
    </source>
</evidence>
<accession>W7ML75</accession>
<dbReference type="EMBL" id="DS022251">
    <property type="protein sequence ID" value="EWG48305.1"/>
    <property type="molecule type" value="Genomic_DNA"/>
</dbReference>
<evidence type="ECO:0000256" key="1">
    <source>
        <dbReference type="SAM" id="MobiDB-lite"/>
    </source>
</evidence>
<reference evidence="2 3" key="1">
    <citation type="journal article" date="2010" name="Nature">
        <title>Comparative genomics reveals mobile pathogenicity chromosomes in Fusarium.</title>
        <authorList>
            <person name="Ma L.J."/>
            <person name="van der Does H.C."/>
            <person name="Borkovich K.A."/>
            <person name="Coleman J.J."/>
            <person name="Daboussi M.J."/>
            <person name="Di Pietro A."/>
            <person name="Dufresne M."/>
            <person name="Freitag M."/>
            <person name="Grabherr M."/>
            <person name="Henrissat B."/>
            <person name="Houterman P.M."/>
            <person name="Kang S."/>
            <person name="Shim W.B."/>
            <person name="Woloshuk C."/>
            <person name="Xie X."/>
            <person name="Xu J.R."/>
            <person name="Antoniw J."/>
            <person name="Baker S.E."/>
            <person name="Bluhm B.H."/>
            <person name="Breakspear A."/>
            <person name="Brown D.W."/>
            <person name="Butchko R.A."/>
            <person name="Chapman S."/>
            <person name="Coulson R."/>
            <person name="Coutinho P.M."/>
            <person name="Danchin E.G."/>
            <person name="Diener A."/>
            <person name="Gale L.R."/>
            <person name="Gardiner D.M."/>
            <person name="Goff S."/>
            <person name="Hammond-Kosack K.E."/>
            <person name="Hilburn K."/>
            <person name="Hua-Van A."/>
            <person name="Jonkers W."/>
            <person name="Kazan K."/>
            <person name="Kodira C.D."/>
            <person name="Koehrsen M."/>
            <person name="Kumar L."/>
            <person name="Lee Y.H."/>
            <person name="Li L."/>
            <person name="Manners J.M."/>
            <person name="Miranda-Saavedra D."/>
            <person name="Mukherjee M."/>
            <person name="Park G."/>
            <person name="Park J."/>
            <person name="Park S.Y."/>
            <person name="Proctor R.H."/>
            <person name="Regev A."/>
            <person name="Ruiz-Roldan M.C."/>
            <person name="Sain D."/>
            <person name="Sakthikumar S."/>
            <person name="Sykes S."/>
            <person name="Schwartz D.C."/>
            <person name="Turgeon B.G."/>
            <person name="Wapinski I."/>
            <person name="Yoder O."/>
            <person name="Young S."/>
            <person name="Zeng Q."/>
            <person name="Zhou S."/>
            <person name="Galagan J."/>
            <person name="Cuomo C.A."/>
            <person name="Kistler H.C."/>
            <person name="Rep M."/>
        </authorList>
    </citation>
    <scope>NUCLEOTIDE SEQUENCE [LARGE SCALE GENOMIC DNA]</scope>
    <source>
        <strain evidence="3">M3125 / FGSC 7600</strain>
    </source>
</reference>
<dbReference type="RefSeq" id="XP_018754496.1">
    <property type="nucleotide sequence ID" value="XM_018896951.1"/>
</dbReference>